<comment type="similarity">
    <text evidence="1">Belongs to the PPR family. P subfamily.</text>
</comment>
<comment type="caution">
    <text evidence="4">The sequence shown here is derived from an EMBL/GenBank/DDBJ whole genome shotgun (WGS) entry which is preliminary data.</text>
</comment>
<feature type="repeat" description="PPR" evidence="3">
    <location>
        <begin position="202"/>
        <end position="236"/>
    </location>
</feature>
<evidence type="ECO:0000256" key="3">
    <source>
        <dbReference type="PROSITE-ProRule" id="PRU00708"/>
    </source>
</evidence>
<dbReference type="PANTHER" id="PTHR47938">
    <property type="entry name" value="RESPIRATORY COMPLEX I CHAPERONE (CIA84), PUTATIVE (AFU_ORTHOLOGUE AFUA_2G06020)-RELATED"/>
    <property type="match status" value="1"/>
</dbReference>
<keyword evidence="5" id="KW-1185">Reference proteome</keyword>
<dbReference type="InterPro" id="IPR011990">
    <property type="entry name" value="TPR-like_helical_dom_sf"/>
</dbReference>
<dbReference type="PANTHER" id="PTHR47938:SF18">
    <property type="entry name" value="OS10G0358700 PROTEIN"/>
    <property type="match status" value="1"/>
</dbReference>
<organism evidence="4 5">
    <name type="scientific">Salix brachista</name>
    <dbReference type="NCBI Taxonomy" id="2182728"/>
    <lineage>
        <taxon>Eukaryota</taxon>
        <taxon>Viridiplantae</taxon>
        <taxon>Streptophyta</taxon>
        <taxon>Embryophyta</taxon>
        <taxon>Tracheophyta</taxon>
        <taxon>Spermatophyta</taxon>
        <taxon>Magnoliopsida</taxon>
        <taxon>eudicotyledons</taxon>
        <taxon>Gunneridae</taxon>
        <taxon>Pentapetalae</taxon>
        <taxon>rosids</taxon>
        <taxon>fabids</taxon>
        <taxon>Malpighiales</taxon>
        <taxon>Salicaceae</taxon>
        <taxon>Saliceae</taxon>
        <taxon>Salix</taxon>
    </lineage>
</organism>
<dbReference type="Proteomes" id="UP000326939">
    <property type="component" value="Chromosome 5"/>
</dbReference>
<evidence type="ECO:0000256" key="1">
    <source>
        <dbReference type="ARBA" id="ARBA00007626"/>
    </source>
</evidence>
<evidence type="ECO:0000256" key="2">
    <source>
        <dbReference type="ARBA" id="ARBA00022737"/>
    </source>
</evidence>
<name>A0A5N5MRS5_9ROSI</name>
<feature type="repeat" description="PPR" evidence="3">
    <location>
        <begin position="167"/>
        <end position="201"/>
    </location>
</feature>
<accession>A0A5N5MRS5</accession>
<protein>
    <recommendedName>
        <fullName evidence="6">Pentacotripeptide-repeat region of PRORP domain-containing protein</fullName>
    </recommendedName>
</protein>
<evidence type="ECO:0000313" key="5">
    <source>
        <dbReference type="Proteomes" id="UP000326939"/>
    </source>
</evidence>
<dbReference type="AlphaFoldDB" id="A0A5N5MRS5"/>
<sequence length="614" mass="69766">MLPFKAPKTFLTKKLLSQSINTIFPSHYFKIPIKCFHQSKPQNFTRKSRNPNPKSPLSNVIEPQKTYMRNVISNIYNILKYSTWDSAQEELTKLNIKWDSFTVNQILKTHPPMEKAWLFFSWASKLKRFKHDQFTCTTMLDIFGEAGRIESMKYVFKKMQEMGLKIDVVTYTSILNWVSKSGDVDGAVEIWKEMRENRCFPTVVSYTAYLKVLFDNKRVKEGIGVYKEMLESGISPNCHTYTVLMEHLVVSGDITVDALKIFILRLRLVTCFHSMMNNKSAMAKGKYQETLEIFSKMQEAGVQPDKAACNILVERCCKAGETMTMTQILQYMKQNQLVLRYPVYMEALRTLKDAGESDALLRKVNPHIDTESFGDVDALETIADDDLDRGLALILLRKHNLVAVDHLLAGTMDKNILLDSWIVATIIERNCDHQRPDGALLAFEYSMKMGIQLERTSYLALIGMSIRSDTSLKVVDIAEKMTLAGHSLGVYQASLLIYRLGCAKRPTCAVKIFDLLPEAQKCTATYTALVSVYFSAGSPQKALQIYEDMKREGTHPSLGTYNVLLAGLERSGRISEAKTFRKEKKGLLINNHHQNSVPMGEKICNLLFASHLVS</sequence>
<evidence type="ECO:0008006" key="6">
    <source>
        <dbReference type="Google" id="ProtNLM"/>
    </source>
</evidence>
<dbReference type="InterPro" id="IPR002885">
    <property type="entry name" value="PPR_rpt"/>
</dbReference>
<feature type="repeat" description="PPR" evidence="3">
    <location>
        <begin position="522"/>
        <end position="556"/>
    </location>
</feature>
<dbReference type="NCBIfam" id="TIGR00756">
    <property type="entry name" value="PPR"/>
    <property type="match status" value="4"/>
</dbReference>
<dbReference type="GO" id="GO:0003729">
    <property type="term" value="F:mRNA binding"/>
    <property type="evidence" value="ECO:0007669"/>
    <property type="project" value="TreeGrafter"/>
</dbReference>
<dbReference type="Pfam" id="PF13041">
    <property type="entry name" value="PPR_2"/>
    <property type="match status" value="1"/>
</dbReference>
<evidence type="ECO:0000313" key="4">
    <source>
        <dbReference type="EMBL" id="KAB5556896.1"/>
    </source>
</evidence>
<dbReference type="EMBL" id="VDCV01000005">
    <property type="protein sequence ID" value="KAB5556896.1"/>
    <property type="molecule type" value="Genomic_DNA"/>
</dbReference>
<dbReference type="Pfam" id="PF13812">
    <property type="entry name" value="PPR_3"/>
    <property type="match status" value="2"/>
</dbReference>
<keyword evidence="2" id="KW-0677">Repeat</keyword>
<gene>
    <name evidence="4" type="ORF">DKX38_007805</name>
</gene>
<reference evidence="5" key="1">
    <citation type="journal article" date="2019" name="Gigascience">
        <title>De novo genome assembly of the endangered Acer yangbiense, a plant species with extremely small populations endemic to Yunnan Province, China.</title>
        <authorList>
            <person name="Yang J."/>
            <person name="Wariss H.M."/>
            <person name="Tao L."/>
            <person name="Zhang R."/>
            <person name="Yun Q."/>
            <person name="Hollingsworth P."/>
            <person name="Dao Z."/>
            <person name="Luo G."/>
            <person name="Guo H."/>
            <person name="Ma Y."/>
            <person name="Sun W."/>
        </authorList>
    </citation>
    <scope>NUCLEOTIDE SEQUENCE [LARGE SCALE GENOMIC DNA]</scope>
    <source>
        <strain evidence="5">cv. br00</strain>
    </source>
</reference>
<dbReference type="Gene3D" id="1.25.40.10">
    <property type="entry name" value="Tetratricopeptide repeat domain"/>
    <property type="match status" value="3"/>
</dbReference>
<proteinExistence type="inferred from homology"/>
<feature type="repeat" description="PPR" evidence="3">
    <location>
        <begin position="132"/>
        <end position="166"/>
    </location>
</feature>
<dbReference type="PROSITE" id="PS51375">
    <property type="entry name" value="PPR"/>
    <property type="match status" value="4"/>
</dbReference>